<evidence type="ECO:0008006" key="3">
    <source>
        <dbReference type="Google" id="ProtNLM"/>
    </source>
</evidence>
<organism evidence="1 2">
    <name type="scientific">Hevea brasiliensis</name>
    <name type="common">Para rubber tree</name>
    <name type="synonym">Siphonia brasiliensis</name>
    <dbReference type="NCBI Taxonomy" id="3981"/>
    <lineage>
        <taxon>Eukaryota</taxon>
        <taxon>Viridiplantae</taxon>
        <taxon>Streptophyta</taxon>
        <taxon>Embryophyta</taxon>
        <taxon>Tracheophyta</taxon>
        <taxon>Spermatophyta</taxon>
        <taxon>Magnoliopsida</taxon>
        <taxon>eudicotyledons</taxon>
        <taxon>Gunneridae</taxon>
        <taxon>Pentapetalae</taxon>
        <taxon>rosids</taxon>
        <taxon>fabids</taxon>
        <taxon>Malpighiales</taxon>
        <taxon>Euphorbiaceae</taxon>
        <taxon>Crotonoideae</taxon>
        <taxon>Micrandreae</taxon>
        <taxon>Hevea</taxon>
    </lineage>
</organism>
<reference evidence="1" key="1">
    <citation type="journal article" date="2023" name="Plant Biotechnol. J.">
        <title>Chromosome-level wild Hevea brasiliensis genome provides new tools for genomic-assisted breeding and valuable loci to elevate rubber yield.</title>
        <authorList>
            <person name="Cheng H."/>
            <person name="Song X."/>
            <person name="Hu Y."/>
            <person name="Wu T."/>
            <person name="Yang Q."/>
            <person name="An Z."/>
            <person name="Feng S."/>
            <person name="Deng Z."/>
            <person name="Wu W."/>
            <person name="Zeng X."/>
            <person name="Tu M."/>
            <person name="Wang X."/>
            <person name="Huang H."/>
        </authorList>
    </citation>
    <scope>NUCLEOTIDE SEQUENCE</scope>
    <source>
        <strain evidence="1">MT/VB/25A 57/8</strain>
    </source>
</reference>
<dbReference type="Proteomes" id="UP001174677">
    <property type="component" value="Chromosome 6"/>
</dbReference>
<evidence type="ECO:0000313" key="1">
    <source>
        <dbReference type="EMBL" id="KAJ9178476.1"/>
    </source>
</evidence>
<accession>A0ABQ9MHE6</accession>
<evidence type="ECO:0000313" key="2">
    <source>
        <dbReference type="Proteomes" id="UP001174677"/>
    </source>
</evidence>
<name>A0ABQ9MHE6_HEVBR</name>
<gene>
    <name evidence="1" type="ORF">P3X46_010355</name>
</gene>
<proteinExistence type="predicted"/>
<keyword evidence="2" id="KW-1185">Reference proteome</keyword>
<comment type="caution">
    <text evidence="1">The sequence shown here is derived from an EMBL/GenBank/DDBJ whole genome shotgun (WGS) entry which is preliminary data.</text>
</comment>
<dbReference type="EMBL" id="JARPOI010000006">
    <property type="protein sequence ID" value="KAJ9178476.1"/>
    <property type="molecule type" value="Genomic_DNA"/>
</dbReference>
<protein>
    <recommendedName>
        <fullName evidence="3">Malectin-like domain-containing protein</fullName>
    </recommendedName>
</protein>
<sequence>MSIPSFATLYWDGEIIIDGKGCDYCGGSSTVINIGRRMDFGTLGMKIVRAIDLDAGCEFILNIFFRQPIEGDVSVKWDCMGLTNDDDVNIMFNFIDEIGGMSSIELYIDIFRPDASRNVVDEAGPSNVGTTDEVVVRYQSSELDSSTFEDKVLGVINESEDIFER</sequence>